<dbReference type="InterPro" id="IPR000620">
    <property type="entry name" value="EamA_dom"/>
</dbReference>
<feature type="transmembrane region" description="Helical" evidence="6">
    <location>
        <begin position="69"/>
        <end position="89"/>
    </location>
</feature>
<keyword evidence="4 6" id="KW-1133">Transmembrane helix</keyword>
<dbReference type="InterPro" id="IPR037185">
    <property type="entry name" value="EmrE-like"/>
</dbReference>
<dbReference type="OrthoDB" id="9809509at2"/>
<comment type="subcellular location">
    <subcellularLocation>
        <location evidence="1">Membrane</location>
        <topology evidence="1">Multi-pass membrane protein</topology>
    </subcellularLocation>
</comment>
<evidence type="ECO:0000313" key="9">
    <source>
        <dbReference type="Proteomes" id="UP000051295"/>
    </source>
</evidence>
<dbReference type="Proteomes" id="UP000051295">
    <property type="component" value="Unassembled WGS sequence"/>
</dbReference>
<evidence type="ECO:0000256" key="1">
    <source>
        <dbReference type="ARBA" id="ARBA00004141"/>
    </source>
</evidence>
<evidence type="ECO:0000256" key="6">
    <source>
        <dbReference type="SAM" id="Phobius"/>
    </source>
</evidence>
<evidence type="ECO:0000259" key="7">
    <source>
        <dbReference type="Pfam" id="PF00892"/>
    </source>
</evidence>
<organism evidence="8 9">
    <name type="scientific">Roseovarius atlanticus</name>
    <dbReference type="NCBI Taxonomy" id="1641875"/>
    <lineage>
        <taxon>Bacteria</taxon>
        <taxon>Pseudomonadati</taxon>
        <taxon>Pseudomonadota</taxon>
        <taxon>Alphaproteobacteria</taxon>
        <taxon>Rhodobacterales</taxon>
        <taxon>Roseobacteraceae</taxon>
        <taxon>Roseovarius</taxon>
    </lineage>
</organism>
<protein>
    <submittedName>
        <fullName evidence="8">Multidrug DMT transporter permease</fullName>
    </submittedName>
</protein>
<comment type="similarity">
    <text evidence="2">Belongs to the EamA transporter family.</text>
</comment>
<comment type="caution">
    <text evidence="8">The sequence shown here is derived from an EMBL/GenBank/DDBJ whole genome shotgun (WGS) entry which is preliminary data.</text>
</comment>
<dbReference type="Pfam" id="PF00892">
    <property type="entry name" value="EamA"/>
    <property type="match status" value="2"/>
</dbReference>
<feature type="transmembrane region" description="Helical" evidence="6">
    <location>
        <begin position="184"/>
        <end position="203"/>
    </location>
</feature>
<dbReference type="PANTHER" id="PTHR32322">
    <property type="entry name" value="INNER MEMBRANE TRANSPORTER"/>
    <property type="match status" value="1"/>
</dbReference>
<dbReference type="PATRIC" id="fig|1641875.4.peg.51"/>
<dbReference type="EMBL" id="LAXJ01000010">
    <property type="protein sequence ID" value="KRS12245.1"/>
    <property type="molecule type" value="Genomic_DNA"/>
</dbReference>
<evidence type="ECO:0000256" key="2">
    <source>
        <dbReference type="ARBA" id="ARBA00007362"/>
    </source>
</evidence>
<feature type="transmembrane region" description="Helical" evidence="6">
    <location>
        <begin position="7"/>
        <end position="27"/>
    </location>
</feature>
<evidence type="ECO:0000256" key="3">
    <source>
        <dbReference type="ARBA" id="ARBA00022692"/>
    </source>
</evidence>
<feature type="domain" description="EamA" evidence="7">
    <location>
        <begin position="18"/>
        <end position="141"/>
    </location>
</feature>
<feature type="transmembrane region" description="Helical" evidence="6">
    <location>
        <begin position="33"/>
        <end position="57"/>
    </location>
</feature>
<sequence length="292" mass="30959">MSSDRPVWLRLAPVIFLCLWSGGYGVAKVGLGYAAPMTILALRFALVVAAMAVLWAMLRPPLPKTRAEWGHLAIVGLLIQSVYFGMTYYALESGVAAGTVALLMTLQPIAVGLIAPRWTGERVGWRQWCGLILGLIGAGVVIGARSALEPPSEVGFVFAVIGLAGIVTASLWEKRFGLRHHPVTSNLVGYAAGLVGILPLLALQEDLSIDWTWPFVGVLFYLVVGNSLVAVGLLLAMIRVGDVARVSALFFLVPPLAAVIAWVMLGEVMPPLAWVGMALAGVGVVLATRKAV</sequence>
<feature type="domain" description="EamA" evidence="7">
    <location>
        <begin position="155"/>
        <end position="288"/>
    </location>
</feature>
<feature type="transmembrane region" description="Helical" evidence="6">
    <location>
        <begin position="95"/>
        <end position="116"/>
    </location>
</feature>
<keyword evidence="5 6" id="KW-0472">Membrane</keyword>
<evidence type="ECO:0000256" key="4">
    <source>
        <dbReference type="ARBA" id="ARBA00022989"/>
    </source>
</evidence>
<dbReference type="InterPro" id="IPR050638">
    <property type="entry name" value="AA-Vitamin_Transporters"/>
</dbReference>
<gene>
    <name evidence="8" type="ORF">XM53_11340</name>
</gene>
<reference evidence="8 9" key="1">
    <citation type="submission" date="2015-04" db="EMBL/GenBank/DDBJ databases">
        <title>The draft genome sequence of Roseovarius sp.R12b.</title>
        <authorList>
            <person name="Li G."/>
            <person name="Lai Q."/>
            <person name="Shao Z."/>
            <person name="Yan P."/>
        </authorList>
    </citation>
    <scope>NUCLEOTIDE SEQUENCE [LARGE SCALE GENOMIC DNA]</scope>
    <source>
        <strain evidence="8 9">R12B</strain>
    </source>
</reference>
<accession>A0A0T5NTI9</accession>
<feature type="transmembrane region" description="Helical" evidence="6">
    <location>
        <begin position="154"/>
        <end position="172"/>
    </location>
</feature>
<dbReference type="RefSeq" id="WP_057793379.1">
    <property type="nucleotide sequence ID" value="NZ_LAXJ01000010.1"/>
</dbReference>
<feature type="transmembrane region" description="Helical" evidence="6">
    <location>
        <begin position="248"/>
        <end position="265"/>
    </location>
</feature>
<dbReference type="GO" id="GO:0016020">
    <property type="term" value="C:membrane"/>
    <property type="evidence" value="ECO:0007669"/>
    <property type="project" value="UniProtKB-SubCell"/>
</dbReference>
<keyword evidence="3 6" id="KW-0812">Transmembrane</keyword>
<evidence type="ECO:0000313" key="8">
    <source>
        <dbReference type="EMBL" id="KRS12245.1"/>
    </source>
</evidence>
<feature type="transmembrane region" description="Helical" evidence="6">
    <location>
        <begin position="271"/>
        <end position="288"/>
    </location>
</feature>
<feature type="transmembrane region" description="Helical" evidence="6">
    <location>
        <begin position="215"/>
        <end position="236"/>
    </location>
</feature>
<dbReference type="AlphaFoldDB" id="A0A0T5NTI9"/>
<proteinExistence type="inferred from homology"/>
<name>A0A0T5NTI9_9RHOB</name>
<keyword evidence="9" id="KW-1185">Reference proteome</keyword>
<feature type="transmembrane region" description="Helical" evidence="6">
    <location>
        <begin position="128"/>
        <end position="148"/>
    </location>
</feature>
<dbReference type="SUPFAM" id="SSF103481">
    <property type="entry name" value="Multidrug resistance efflux transporter EmrE"/>
    <property type="match status" value="2"/>
</dbReference>
<dbReference type="PANTHER" id="PTHR32322:SF2">
    <property type="entry name" value="EAMA DOMAIN-CONTAINING PROTEIN"/>
    <property type="match status" value="1"/>
</dbReference>
<evidence type="ECO:0000256" key="5">
    <source>
        <dbReference type="ARBA" id="ARBA00023136"/>
    </source>
</evidence>